<dbReference type="Pfam" id="PF08241">
    <property type="entry name" value="Methyltransf_11"/>
    <property type="match status" value="1"/>
</dbReference>
<dbReference type="Proteomes" id="UP000276985">
    <property type="component" value="Unassembled WGS sequence"/>
</dbReference>
<dbReference type="GO" id="GO:0032259">
    <property type="term" value="P:methylation"/>
    <property type="evidence" value="ECO:0007669"/>
    <property type="project" value="UniProtKB-KW"/>
</dbReference>
<sequence length="296" mass="32821">MSLRRLLEAWRGPQSLERERPVEAPENAPDYVDSRDCGLVDAVQSGWYQSETDELFKGFPVSADDVVLDVGCGAGGATLFCANRGARVIFSDVVEEKIEALRQRVASTPARDAQGIVSDSCPLPLEDALATRVIALEMLEHVDDPAQVLAELVRVGQPGALYLLAVPDAAGEHLQKRFAPSYYFSAPNHVRIFEREQFAGLVRESGLEVLQQSTFGFYWTLWMCIYWTCARATGAELEGASHDVVQPPYPPLLNDWAKLWHQLLKMPESAPMKAALDDLLPKSQVIVARKPESRRS</sequence>
<dbReference type="SUPFAM" id="SSF53335">
    <property type="entry name" value="S-adenosyl-L-methionine-dependent methyltransferases"/>
    <property type="match status" value="1"/>
</dbReference>
<protein>
    <submittedName>
        <fullName evidence="2">Class I SAM-dependent methyltransferase</fullName>
    </submittedName>
</protein>
<reference evidence="2 3" key="1">
    <citation type="submission" date="2018-12" db="EMBL/GenBank/DDBJ databases">
        <title>Pseudomonas aeruginosa Diversity Panel.</title>
        <authorList>
            <person name="Snesrud E."/>
            <person name="Mcgann P."/>
        </authorList>
    </citation>
    <scope>NUCLEOTIDE SEQUENCE [LARGE SCALE GENOMIC DNA]</scope>
    <source>
        <strain evidence="2 3">MRSN6241</strain>
    </source>
</reference>
<evidence type="ECO:0000313" key="3">
    <source>
        <dbReference type="Proteomes" id="UP000276985"/>
    </source>
</evidence>
<dbReference type="RefSeq" id="WP_049792059.1">
    <property type="nucleotide sequence ID" value="NZ_CAADJR010000001.1"/>
</dbReference>
<evidence type="ECO:0000313" key="2">
    <source>
        <dbReference type="EMBL" id="RTS52741.1"/>
    </source>
</evidence>
<dbReference type="Gene3D" id="3.40.50.150">
    <property type="entry name" value="Vaccinia Virus protein VP39"/>
    <property type="match status" value="1"/>
</dbReference>
<keyword evidence="2" id="KW-0808">Transferase</keyword>
<feature type="domain" description="Methyltransferase type 11" evidence="1">
    <location>
        <begin position="68"/>
        <end position="162"/>
    </location>
</feature>
<comment type="caution">
    <text evidence="2">The sequence shown here is derived from an EMBL/GenBank/DDBJ whole genome shotgun (WGS) entry which is preliminary data.</text>
</comment>
<proteinExistence type="predicted"/>
<keyword evidence="2" id="KW-0489">Methyltransferase</keyword>
<gene>
    <name evidence="2" type="ORF">DY940_00525</name>
</gene>
<dbReference type="GO" id="GO:0008168">
    <property type="term" value="F:methyltransferase activity"/>
    <property type="evidence" value="ECO:0007669"/>
    <property type="project" value="UniProtKB-KW"/>
</dbReference>
<dbReference type="AlphaFoldDB" id="A0ABD7KAE4"/>
<name>A0ABD7KAE4_PSEAI</name>
<dbReference type="InterPro" id="IPR013216">
    <property type="entry name" value="Methyltransf_11"/>
</dbReference>
<evidence type="ECO:0000259" key="1">
    <source>
        <dbReference type="Pfam" id="PF08241"/>
    </source>
</evidence>
<accession>A0ABD7KAE4</accession>
<dbReference type="CDD" id="cd02440">
    <property type="entry name" value="AdoMet_MTases"/>
    <property type="match status" value="1"/>
</dbReference>
<dbReference type="InterPro" id="IPR029063">
    <property type="entry name" value="SAM-dependent_MTases_sf"/>
</dbReference>
<organism evidence="2 3">
    <name type="scientific">Pseudomonas aeruginosa</name>
    <dbReference type="NCBI Taxonomy" id="287"/>
    <lineage>
        <taxon>Bacteria</taxon>
        <taxon>Pseudomonadati</taxon>
        <taxon>Pseudomonadota</taxon>
        <taxon>Gammaproteobacteria</taxon>
        <taxon>Pseudomonadales</taxon>
        <taxon>Pseudomonadaceae</taxon>
        <taxon>Pseudomonas</taxon>
    </lineage>
</organism>
<dbReference type="EMBL" id="RXTL01000002">
    <property type="protein sequence ID" value="RTS52741.1"/>
    <property type="molecule type" value="Genomic_DNA"/>
</dbReference>